<dbReference type="GO" id="GO:0016616">
    <property type="term" value="F:oxidoreductase activity, acting on the CH-OH group of donors, NAD or NADP as acceptor"/>
    <property type="evidence" value="ECO:0007669"/>
    <property type="project" value="TreeGrafter"/>
</dbReference>
<keyword evidence="2" id="KW-0560">Oxidoreductase</keyword>
<dbReference type="SUPFAM" id="SSF51735">
    <property type="entry name" value="NAD(P)-binding Rossmann-fold domains"/>
    <property type="match status" value="1"/>
</dbReference>
<organism evidence="3 4">
    <name type="scientific">Septoria linicola</name>
    <dbReference type="NCBI Taxonomy" id="215465"/>
    <lineage>
        <taxon>Eukaryota</taxon>
        <taxon>Fungi</taxon>
        <taxon>Dikarya</taxon>
        <taxon>Ascomycota</taxon>
        <taxon>Pezizomycotina</taxon>
        <taxon>Dothideomycetes</taxon>
        <taxon>Dothideomycetidae</taxon>
        <taxon>Mycosphaerellales</taxon>
        <taxon>Mycosphaerellaceae</taxon>
        <taxon>Septoria</taxon>
    </lineage>
</organism>
<dbReference type="InterPro" id="IPR002347">
    <property type="entry name" value="SDR_fam"/>
</dbReference>
<keyword evidence="4" id="KW-1185">Reference proteome</keyword>
<dbReference type="InterPro" id="IPR036291">
    <property type="entry name" value="NAD(P)-bd_dom_sf"/>
</dbReference>
<gene>
    <name evidence="3" type="ORF">Slin15195_G109230</name>
</gene>
<dbReference type="AlphaFoldDB" id="A0A9Q9AY84"/>
<reference evidence="3" key="1">
    <citation type="submission" date="2022-06" db="EMBL/GenBank/DDBJ databases">
        <title>Complete genome sequences of two strains of the flax pathogen Septoria linicola.</title>
        <authorList>
            <person name="Lapalu N."/>
            <person name="Simon A."/>
            <person name="Demenou B."/>
            <person name="Paumier D."/>
            <person name="Guillot M.-P."/>
            <person name="Gout L."/>
            <person name="Valade R."/>
        </authorList>
    </citation>
    <scope>NUCLEOTIDE SEQUENCE</scope>
    <source>
        <strain evidence="3">SE15195</strain>
    </source>
</reference>
<dbReference type="Pfam" id="PF00106">
    <property type="entry name" value="adh_short"/>
    <property type="match status" value="1"/>
</dbReference>
<evidence type="ECO:0000256" key="2">
    <source>
        <dbReference type="ARBA" id="ARBA00023002"/>
    </source>
</evidence>
<dbReference type="Gene3D" id="3.40.50.720">
    <property type="entry name" value="NAD(P)-binding Rossmann-like Domain"/>
    <property type="match status" value="2"/>
</dbReference>
<evidence type="ECO:0000256" key="1">
    <source>
        <dbReference type="ARBA" id="ARBA00006484"/>
    </source>
</evidence>
<sequence length="245" mass="26334">MSIIEKTNPLNLQYKVCVVTNASTPLGVVVCKTLLKANALVLGIDKNARDHSLNAGLGTHFQFEERDLSDPEAPLAIIEASREKFESLGGKFDALVNLVGEDQSDLDGIKALTKAIGTVMREAGQGSIITVPGTVKGNEEVRSKALLEFTKDLTQQYESTSIRTNVIVPDPTTPANQQSAKAYEQAKEHMTALMKTEHPAKDVPPSKQTPPKLYQVGNLTLFLAGGMGEQISGKIVSLDGSYQGL</sequence>
<dbReference type="PANTHER" id="PTHR42760:SF133">
    <property type="entry name" value="3-OXOACYL-[ACYL-CARRIER-PROTEIN] REDUCTASE"/>
    <property type="match status" value="1"/>
</dbReference>
<comment type="similarity">
    <text evidence="1">Belongs to the short-chain dehydrogenases/reductases (SDR) family.</text>
</comment>
<accession>A0A9Q9AY84</accession>
<dbReference type="EMBL" id="CP099427">
    <property type="protein sequence ID" value="USW57604.1"/>
    <property type="molecule type" value="Genomic_DNA"/>
</dbReference>
<evidence type="ECO:0000313" key="4">
    <source>
        <dbReference type="Proteomes" id="UP001056384"/>
    </source>
</evidence>
<dbReference type="PANTHER" id="PTHR42760">
    <property type="entry name" value="SHORT-CHAIN DEHYDROGENASES/REDUCTASES FAMILY MEMBER"/>
    <property type="match status" value="1"/>
</dbReference>
<protein>
    <submittedName>
        <fullName evidence="3">Short-chain dehydrogenase/reductase SDR, NAD(P)-binding domain superfamily</fullName>
    </submittedName>
</protein>
<proteinExistence type="inferred from homology"/>
<evidence type="ECO:0000313" key="3">
    <source>
        <dbReference type="EMBL" id="USW57604.1"/>
    </source>
</evidence>
<dbReference type="Proteomes" id="UP001056384">
    <property type="component" value="Chromosome 10"/>
</dbReference>
<name>A0A9Q9AY84_9PEZI</name>